<dbReference type="AlphaFoldDB" id="A0A2P2PQU4"/>
<proteinExistence type="predicted"/>
<protein>
    <submittedName>
        <fullName evidence="1">Uncharacterized protein</fullName>
    </submittedName>
</protein>
<organism evidence="1">
    <name type="scientific">Rhizophora mucronata</name>
    <name type="common">Asiatic mangrove</name>
    <dbReference type="NCBI Taxonomy" id="61149"/>
    <lineage>
        <taxon>Eukaryota</taxon>
        <taxon>Viridiplantae</taxon>
        <taxon>Streptophyta</taxon>
        <taxon>Embryophyta</taxon>
        <taxon>Tracheophyta</taxon>
        <taxon>Spermatophyta</taxon>
        <taxon>Magnoliopsida</taxon>
        <taxon>eudicotyledons</taxon>
        <taxon>Gunneridae</taxon>
        <taxon>Pentapetalae</taxon>
        <taxon>rosids</taxon>
        <taxon>fabids</taxon>
        <taxon>Malpighiales</taxon>
        <taxon>Rhizophoraceae</taxon>
        <taxon>Rhizophora</taxon>
    </lineage>
</organism>
<name>A0A2P2PQU4_RHIMU</name>
<reference evidence="1" key="1">
    <citation type="submission" date="2018-02" db="EMBL/GenBank/DDBJ databases">
        <title>Rhizophora mucronata_Transcriptome.</title>
        <authorList>
            <person name="Meera S.P."/>
            <person name="Sreeshan A."/>
            <person name="Augustine A."/>
        </authorList>
    </citation>
    <scope>NUCLEOTIDE SEQUENCE</scope>
    <source>
        <tissue evidence="1">Leaf</tissue>
    </source>
</reference>
<accession>A0A2P2PQU4</accession>
<dbReference type="EMBL" id="GGEC01076589">
    <property type="protein sequence ID" value="MBX57073.1"/>
    <property type="molecule type" value="Transcribed_RNA"/>
</dbReference>
<evidence type="ECO:0000313" key="1">
    <source>
        <dbReference type="EMBL" id="MBX57073.1"/>
    </source>
</evidence>
<sequence length="19" mass="2259">MVHFLDNFLEILQSGLIRI</sequence>